<dbReference type="PANTHER" id="PTHR36582">
    <property type="entry name" value="ANTITOXIN PARD"/>
    <property type="match status" value="1"/>
</dbReference>
<evidence type="ECO:0000256" key="1">
    <source>
        <dbReference type="ARBA" id="ARBA00008580"/>
    </source>
</evidence>
<dbReference type="GO" id="GO:0006355">
    <property type="term" value="P:regulation of DNA-templated transcription"/>
    <property type="evidence" value="ECO:0007669"/>
    <property type="project" value="InterPro"/>
</dbReference>
<reference evidence="3 4" key="1">
    <citation type="journal article" date="2013" name="Genome Biol. Evol.">
        <title>Genomes of Stigonematalean cyanobacteria (subsection V) and the evolution of oxygenic photosynthesis from prokaryotes to plastids.</title>
        <authorList>
            <person name="Dagan T."/>
            <person name="Roettger M."/>
            <person name="Stucken K."/>
            <person name="Landan G."/>
            <person name="Koch R."/>
            <person name="Major P."/>
            <person name="Gould S.B."/>
            <person name="Goremykin V.V."/>
            <person name="Rippka R."/>
            <person name="Tandeau de Marsac N."/>
            <person name="Gugger M."/>
            <person name="Lockhart P.J."/>
            <person name="Allen J.F."/>
            <person name="Brune I."/>
            <person name="Maus I."/>
            <person name="Puhler A."/>
            <person name="Martin W.F."/>
        </authorList>
    </citation>
    <scope>NUCLEOTIDE SEQUENCE [LARGE SCALE GENOMIC DNA]</scope>
    <source>
        <strain evidence="3 4">PCC 7110</strain>
    </source>
</reference>
<name>A0A139WY23_9CYAN</name>
<evidence type="ECO:0000313" key="3">
    <source>
        <dbReference type="EMBL" id="KYC37330.1"/>
    </source>
</evidence>
<dbReference type="InterPro" id="IPR038296">
    <property type="entry name" value="ParD_sf"/>
</dbReference>
<dbReference type="STRING" id="128403.WA1_47830"/>
<evidence type="ECO:0000256" key="2">
    <source>
        <dbReference type="ARBA" id="ARBA00022649"/>
    </source>
</evidence>
<dbReference type="EMBL" id="ANNX02000047">
    <property type="protein sequence ID" value="KYC37330.1"/>
    <property type="molecule type" value="Genomic_DNA"/>
</dbReference>
<gene>
    <name evidence="3" type="ORF">WA1_47830</name>
</gene>
<dbReference type="SUPFAM" id="SSF47598">
    <property type="entry name" value="Ribbon-helix-helix"/>
    <property type="match status" value="1"/>
</dbReference>
<dbReference type="PANTHER" id="PTHR36582:SF2">
    <property type="entry name" value="ANTITOXIN PARD"/>
    <property type="match status" value="1"/>
</dbReference>
<proteinExistence type="inferred from homology"/>
<sequence>MTTLNISLPDSMRAFVEEQVKQKGYDTATEYIHHLIRQEQENVERKRLESLLLEGLDSGEPIEVSEEWWDNKREELMQRLHQEKP</sequence>
<keyword evidence="4" id="KW-1185">Reference proteome</keyword>
<dbReference type="OrthoDB" id="515108at2"/>
<dbReference type="InterPro" id="IPR010985">
    <property type="entry name" value="Ribbon_hlx_hlx"/>
</dbReference>
<comment type="similarity">
    <text evidence="1">Belongs to the ParD antitoxin family.</text>
</comment>
<protein>
    <submittedName>
        <fullName evidence="3">Addiction module antitoxin</fullName>
    </submittedName>
</protein>
<evidence type="ECO:0000313" key="4">
    <source>
        <dbReference type="Proteomes" id="UP000076925"/>
    </source>
</evidence>
<organism evidence="3 4">
    <name type="scientific">Scytonema hofmannii PCC 7110</name>
    <dbReference type="NCBI Taxonomy" id="128403"/>
    <lineage>
        <taxon>Bacteria</taxon>
        <taxon>Bacillati</taxon>
        <taxon>Cyanobacteriota</taxon>
        <taxon>Cyanophyceae</taxon>
        <taxon>Nostocales</taxon>
        <taxon>Scytonemataceae</taxon>
        <taxon>Scytonema</taxon>
    </lineage>
</organism>
<dbReference type="AlphaFoldDB" id="A0A139WY23"/>
<dbReference type="Proteomes" id="UP000076925">
    <property type="component" value="Unassembled WGS sequence"/>
</dbReference>
<dbReference type="RefSeq" id="WP_026135117.1">
    <property type="nucleotide sequence ID" value="NZ_KQ976354.1"/>
</dbReference>
<keyword evidence="2" id="KW-1277">Toxin-antitoxin system</keyword>
<comment type="caution">
    <text evidence="3">The sequence shown here is derived from an EMBL/GenBank/DDBJ whole genome shotgun (WGS) entry which is preliminary data.</text>
</comment>
<dbReference type="Gene3D" id="6.10.10.120">
    <property type="entry name" value="Antitoxin ParD1-like"/>
    <property type="match status" value="1"/>
</dbReference>
<accession>A0A139WY23</accession>
<dbReference type="InterPro" id="IPR022789">
    <property type="entry name" value="ParD"/>
</dbReference>